<dbReference type="PATRIC" id="fig|33960.6.peg.1444"/>
<gene>
    <name evidence="1" type="ORF">TY91_04840</name>
</gene>
<dbReference type="EMBL" id="JYDC01000025">
    <property type="protein sequence ID" value="KZL42455.1"/>
    <property type="molecule type" value="Genomic_DNA"/>
</dbReference>
<proteinExistence type="predicted"/>
<comment type="caution">
    <text evidence="1">The sequence shown here is derived from an EMBL/GenBank/DDBJ whole genome shotgun (WGS) entry which is preliminary data.</text>
</comment>
<name>A0A166HDM9_SECCO</name>
<protein>
    <submittedName>
        <fullName evidence="1">Uncharacterized protein</fullName>
    </submittedName>
</protein>
<evidence type="ECO:0000313" key="1">
    <source>
        <dbReference type="EMBL" id="KZL42455.1"/>
    </source>
</evidence>
<dbReference type="OrthoDB" id="2321278at2"/>
<organism evidence="1 2">
    <name type="scientific">Secundilactobacillus collinoides</name>
    <name type="common">Lactobacillus collinoides</name>
    <dbReference type="NCBI Taxonomy" id="33960"/>
    <lineage>
        <taxon>Bacteria</taxon>
        <taxon>Bacillati</taxon>
        <taxon>Bacillota</taxon>
        <taxon>Bacilli</taxon>
        <taxon>Lactobacillales</taxon>
        <taxon>Lactobacillaceae</taxon>
        <taxon>Secundilactobacillus</taxon>
    </lineage>
</organism>
<accession>A0A166HDM9</accession>
<evidence type="ECO:0000313" key="2">
    <source>
        <dbReference type="Proteomes" id="UP000076480"/>
    </source>
</evidence>
<dbReference type="RefSeq" id="WP_056997490.1">
    <property type="nucleotide sequence ID" value="NZ_JYDC01000025.1"/>
</dbReference>
<reference evidence="1 2" key="1">
    <citation type="submission" date="2015-02" db="EMBL/GenBank/DDBJ databases">
        <title>Draft genome sequence of Lactobacillus collinoides CUPV2371 isolated from a natural cider, the first genome sequence of a strain of this species.</title>
        <authorList>
            <person name="Puertas A.I."/>
            <person name="Spano G."/>
            <person name="Capozzi V."/>
            <person name="Lamontanara A."/>
            <person name="Orru L."/>
            <person name="Duenas M.T."/>
        </authorList>
    </citation>
    <scope>NUCLEOTIDE SEQUENCE [LARGE SCALE GENOMIC DNA]</scope>
    <source>
        <strain evidence="1 2">237</strain>
    </source>
</reference>
<dbReference type="Proteomes" id="UP000076480">
    <property type="component" value="Unassembled WGS sequence"/>
</dbReference>
<sequence length="110" mass="12737">MKLNQWMILGVSGVLIGAGAPIGVHASSLPGYDSSYWFKWRTKHVRKSVYVYQINPSTWKIRQRKILYKGTKIRLFNSANLSWTIKASKLHATHGYTWVVKGHYNTSWLR</sequence>
<dbReference type="AlphaFoldDB" id="A0A166HDM9"/>
<keyword evidence="2" id="KW-1185">Reference proteome</keyword>